<name>A0ACB9JD87_9ASTR</name>
<dbReference type="Proteomes" id="UP001056120">
    <property type="component" value="Linkage Group LG04"/>
</dbReference>
<evidence type="ECO:0000313" key="1">
    <source>
        <dbReference type="EMBL" id="KAI3817242.1"/>
    </source>
</evidence>
<gene>
    <name evidence="1" type="ORF">L1987_11031</name>
</gene>
<keyword evidence="2" id="KW-1185">Reference proteome</keyword>
<dbReference type="EMBL" id="CM042021">
    <property type="protein sequence ID" value="KAI3817242.1"/>
    <property type="molecule type" value="Genomic_DNA"/>
</dbReference>
<reference evidence="2" key="1">
    <citation type="journal article" date="2022" name="Mol. Ecol. Resour.">
        <title>The genomes of chicory, endive, great burdock and yacon provide insights into Asteraceae palaeo-polyploidization history and plant inulin production.</title>
        <authorList>
            <person name="Fan W."/>
            <person name="Wang S."/>
            <person name="Wang H."/>
            <person name="Wang A."/>
            <person name="Jiang F."/>
            <person name="Liu H."/>
            <person name="Zhao H."/>
            <person name="Xu D."/>
            <person name="Zhang Y."/>
        </authorList>
    </citation>
    <scope>NUCLEOTIDE SEQUENCE [LARGE SCALE GENOMIC DNA]</scope>
    <source>
        <strain evidence="2">cv. Yunnan</strain>
    </source>
</reference>
<protein>
    <submittedName>
        <fullName evidence="1">Uncharacterized protein</fullName>
    </submittedName>
</protein>
<reference evidence="1 2" key="2">
    <citation type="journal article" date="2022" name="Mol. Ecol. Resour.">
        <title>The genomes of chicory, endive, great burdock and yacon provide insights into Asteraceae paleo-polyploidization history and plant inulin production.</title>
        <authorList>
            <person name="Fan W."/>
            <person name="Wang S."/>
            <person name="Wang H."/>
            <person name="Wang A."/>
            <person name="Jiang F."/>
            <person name="Liu H."/>
            <person name="Zhao H."/>
            <person name="Xu D."/>
            <person name="Zhang Y."/>
        </authorList>
    </citation>
    <scope>NUCLEOTIDE SEQUENCE [LARGE SCALE GENOMIC DNA]</scope>
    <source>
        <strain evidence="2">cv. Yunnan</strain>
        <tissue evidence="1">Leaves</tissue>
    </source>
</reference>
<comment type="caution">
    <text evidence="1">The sequence shown here is derived from an EMBL/GenBank/DDBJ whole genome shotgun (WGS) entry which is preliminary data.</text>
</comment>
<organism evidence="1 2">
    <name type="scientific">Smallanthus sonchifolius</name>
    <dbReference type="NCBI Taxonomy" id="185202"/>
    <lineage>
        <taxon>Eukaryota</taxon>
        <taxon>Viridiplantae</taxon>
        <taxon>Streptophyta</taxon>
        <taxon>Embryophyta</taxon>
        <taxon>Tracheophyta</taxon>
        <taxon>Spermatophyta</taxon>
        <taxon>Magnoliopsida</taxon>
        <taxon>eudicotyledons</taxon>
        <taxon>Gunneridae</taxon>
        <taxon>Pentapetalae</taxon>
        <taxon>asterids</taxon>
        <taxon>campanulids</taxon>
        <taxon>Asterales</taxon>
        <taxon>Asteraceae</taxon>
        <taxon>Asteroideae</taxon>
        <taxon>Heliantheae alliance</taxon>
        <taxon>Millerieae</taxon>
        <taxon>Smallanthus</taxon>
    </lineage>
</organism>
<evidence type="ECO:0000313" key="2">
    <source>
        <dbReference type="Proteomes" id="UP001056120"/>
    </source>
</evidence>
<accession>A0ACB9JD87</accession>
<sequence>MVVKAVHNRKFQVVVVVQWWDSGLRGASRDKSPEECRRRVIPCEKPTKNTLRSYTVFAYKTQGADPKFLIFSFKYSLKILS</sequence>
<proteinExistence type="predicted"/>